<evidence type="ECO:0000313" key="4">
    <source>
        <dbReference type="Proteomes" id="UP001296104"/>
    </source>
</evidence>
<feature type="compositionally biased region" description="Basic and acidic residues" evidence="1">
    <location>
        <begin position="22"/>
        <end position="36"/>
    </location>
</feature>
<gene>
    <name evidence="3" type="ORF">LECACI_7A002319</name>
</gene>
<dbReference type="PANTHER" id="PTHR38113">
    <property type="match status" value="1"/>
</dbReference>
<feature type="domain" description="DUF2293" evidence="2">
    <location>
        <begin position="176"/>
        <end position="259"/>
    </location>
</feature>
<feature type="region of interest" description="Disordered" evidence="1">
    <location>
        <begin position="481"/>
        <end position="569"/>
    </location>
</feature>
<dbReference type="Pfam" id="PF10056">
    <property type="entry name" value="DUF2293"/>
    <property type="match status" value="1"/>
</dbReference>
<evidence type="ECO:0000256" key="1">
    <source>
        <dbReference type="SAM" id="MobiDB-lite"/>
    </source>
</evidence>
<comment type="caution">
    <text evidence="3">The sequence shown here is derived from an EMBL/GenBank/DDBJ whole genome shotgun (WGS) entry which is preliminary data.</text>
</comment>
<feature type="region of interest" description="Disordered" evidence="1">
    <location>
        <begin position="281"/>
        <end position="304"/>
    </location>
</feature>
<protein>
    <recommendedName>
        <fullName evidence="2">DUF2293 domain-containing protein</fullName>
    </recommendedName>
</protein>
<feature type="compositionally biased region" description="Basic and acidic residues" evidence="1">
    <location>
        <begin position="499"/>
        <end position="526"/>
    </location>
</feature>
<dbReference type="InterPro" id="IPR018744">
    <property type="entry name" value="DUF2293"/>
</dbReference>
<feature type="compositionally biased region" description="Polar residues" evidence="1">
    <location>
        <begin position="1"/>
        <end position="16"/>
    </location>
</feature>
<feature type="region of interest" description="Disordered" evidence="1">
    <location>
        <begin position="693"/>
        <end position="726"/>
    </location>
</feature>
<feature type="compositionally biased region" description="Basic and acidic residues" evidence="1">
    <location>
        <begin position="328"/>
        <end position="339"/>
    </location>
</feature>
<dbReference type="Proteomes" id="UP001296104">
    <property type="component" value="Unassembled WGS sequence"/>
</dbReference>
<organism evidence="3 4">
    <name type="scientific">Lecanosticta acicola</name>
    <dbReference type="NCBI Taxonomy" id="111012"/>
    <lineage>
        <taxon>Eukaryota</taxon>
        <taxon>Fungi</taxon>
        <taxon>Dikarya</taxon>
        <taxon>Ascomycota</taxon>
        <taxon>Pezizomycotina</taxon>
        <taxon>Dothideomycetes</taxon>
        <taxon>Dothideomycetidae</taxon>
        <taxon>Mycosphaerellales</taxon>
        <taxon>Mycosphaerellaceae</taxon>
        <taxon>Lecanosticta</taxon>
    </lineage>
</organism>
<name>A0AAI8YUP0_9PEZI</name>
<sequence>MTTTKGSRSRATSLRPQSVAREIFRKRDNKPYKTEQSKVLAKKKKLNYHTTFRQNAPPGFHYLPVGTPDLAERCKELSRQRGLPVSVVNAKPVSRNAVDPDKVSHHIHRVGYHFRGEILDQACGELGYVFFEDSFVKEKDLAAQHEQSRISQMMAKFGIRPDAPNRRETDDQIRAAIKELFPKIPEEDLKEILRHAWEEGSKRVGLSSDLNLPRRVQLATIARIRHTYTDYDTLLRAFPWKEARLMVEPTCLAKLIEWRGEKDEGDDEELEEIVRETIVIDDDDDDEALRNGDEADDEGSNDLAYASDTSIEISHRPAEEADFGAESTDEHSRQFRERYQAGPVRKVQRNIALRQKIVQVREQVRNGATFPGPLVQQPYVDTLVKPVSALLTKASEVIRVHVPEGADATVSIGGRLFKKAPGSIESPRTPIYTAPSQLPQNVARRLQPQSPHFRPPYEAHNSPQLANVAEAYALHDRPIASIEAHEGSRRAAKTNASTRNEHPFLDPRARPASPDSERSEKRRRMDYPTPVNTADQYRQPRSPAGSARVHPAEQLARHGGRSGTVPTYLEHSPYNQLASYYNGRNGGAPEPYDPRQPLLPVNQGPFRLQSDVQRDGEARPPFIDAQVAPIQYMPLPQEQRRMDTVAPRRHEVRHSGPVAHQQPRVIYLQAPPPHSYHTPQPVHGAPAVVQQIPRTNEQQVASSPPVAGLQPPPAGYVPQPQYYYPR</sequence>
<dbReference type="AlphaFoldDB" id="A0AAI8YUP0"/>
<feature type="compositionally biased region" description="Polar residues" evidence="1">
    <location>
        <begin position="693"/>
        <end position="702"/>
    </location>
</feature>
<feature type="region of interest" description="Disordered" evidence="1">
    <location>
        <begin position="317"/>
        <end position="339"/>
    </location>
</feature>
<dbReference type="EMBL" id="CAVMBE010000010">
    <property type="protein sequence ID" value="CAK3891845.1"/>
    <property type="molecule type" value="Genomic_DNA"/>
</dbReference>
<proteinExistence type="predicted"/>
<dbReference type="PANTHER" id="PTHR38113:SF1">
    <property type="entry name" value="DUF2293 DOMAIN-CONTAINING PROTEIN"/>
    <property type="match status" value="1"/>
</dbReference>
<evidence type="ECO:0000313" key="3">
    <source>
        <dbReference type="EMBL" id="CAK3891845.1"/>
    </source>
</evidence>
<reference evidence="3" key="1">
    <citation type="submission" date="2023-11" db="EMBL/GenBank/DDBJ databases">
        <authorList>
            <person name="Alioto T."/>
            <person name="Alioto T."/>
            <person name="Gomez Garrido J."/>
        </authorList>
    </citation>
    <scope>NUCLEOTIDE SEQUENCE</scope>
</reference>
<feature type="region of interest" description="Disordered" evidence="1">
    <location>
        <begin position="1"/>
        <end position="36"/>
    </location>
</feature>
<accession>A0AAI8YUP0</accession>
<keyword evidence="4" id="KW-1185">Reference proteome</keyword>
<evidence type="ECO:0000259" key="2">
    <source>
        <dbReference type="Pfam" id="PF10056"/>
    </source>
</evidence>